<dbReference type="AlphaFoldDB" id="R8W535"/>
<keyword evidence="3" id="KW-1185">Reference proteome</keyword>
<gene>
    <name evidence="2" type="ORF">HMPREF1526_01301</name>
</gene>
<feature type="domain" description="Putative zinc ribbon" evidence="1">
    <location>
        <begin position="6"/>
        <end position="85"/>
    </location>
</feature>
<reference evidence="2 3" key="1">
    <citation type="submission" date="2013-01" db="EMBL/GenBank/DDBJ databases">
        <title>The Genome Sequence of Butyricicoccus pullicaecorum 1.2.</title>
        <authorList>
            <consortium name="The Broad Institute Genome Sequencing Platform"/>
            <person name="Earl A."/>
            <person name="Ward D."/>
            <person name="Feldgarden M."/>
            <person name="Gevers D."/>
            <person name="Van Immerseel F."/>
            <person name="Eeckhaut V."/>
            <person name="Walker B."/>
            <person name="Young S.K."/>
            <person name="Zeng Q."/>
            <person name="Gargeya S."/>
            <person name="Fitzgerald M."/>
            <person name="Haas B."/>
            <person name="Abouelleil A."/>
            <person name="Alvarado L."/>
            <person name="Arachchi H.M."/>
            <person name="Berlin A.M."/>
            <person name="Chapman S.B."/>
            <person name="Dewar J."/>
            <person name="Goldberg J."/>
            <person name="Griggs A."/>
            <person name="Gujja S."/>
            <person name="Hansen M."/>
            <person name="Howarth C."/>
            <person name="Imamovic A."/>
            <person name="Larimer J."/>
            <person name="McCowan C."/>
            <person name="Murphy C."/>
            <person name="Neiman D."/>
            <person name="Pearson M."/>
            <person name="Priest M."/>
            <person name="Roberts A."/>
            <person name="Saif S."/>
            <person name="Shea T."/>
            <person name="Sisk P."/>
            <person name="Sykes S."/>
            <person name="Wortman J."/>
            <person name="Nusbaum C."/>
            <person name="Birren B."/>
        </authorList>
    </citation>
    <scope>NUCLEOTIDE SEQUENCE [LARGE SCALE GENOMIC DNA]</scope>
    <source>
        <strain evidence="2 3">1.2</strain>
    </source>
</reference>
<proteinExistence type="predicted"/>
<comment type="caution">
    <text evidence="2">The sequence shown here is derived from an EMBL/GenBank/DDBJ whole genome shotgun (WGS) entry which is preliminary data.</text>
</comment>
<sequence length="88" mass="10112">MQPMKFCQSCRLPLVPQVQGTEADGSKSESYCMYCYQNGAFTEELTMEDMITRRAPVFANSNPDMTIQEAFDLLHELLPKLERWKTIG</sequence>
<evidence type="ECO:0000259" key="1">
    <source>
        <dbReference type="Pfam" id="PF12674"/>
    </source>
</evidence>
<dbReference type="EMBL" id="AQOB01000004">
    <property type="protein sequence ID" value="EOQ38272.1"/>
    <property type="molecule type" value="Genomic_DNA"/>
</dbReference>
<evidence type="ECO:0000313" key="3">
    <source>
        <dbReference type="Proteomes" id="UP000013981"/>
    </source>
</evidence>
<accession>R8W535</accession>
<organism evidence="2 3">
    <name type="scientific">Butyricicoccus pullicaecorum 1.2</name>
    <dbReference type="NCBI Taxonomy" id="1203606"/>
    <lineage>
        <taxon>Bacteria</taxon>
        <taxon>Bacillati</taxon>
        <taxon>Bacillota</taxon>
        <taxon>Clostridia</taxon>
        <taxon>Eubacteriales</taxon>
        <taxon>Butyricicoccaceae</taxon>
        <taxon>Butyricicoccus</taxon>
    </lineage>
</organism>
<dbReference type="InterPro" id="IPR025868">
    <property type="entry name" value="Zn_ribbon_dom_put"/>
</dbReference>
<dbReference type="Proteomes" id="UP000013981">
    <property type="component" value="Unassembled WGS sequence"/>
</dbReference>
<name>R8W535_9FIRM</name>
<protein>
    <recommendedName>
        <fullName evidence="1">Putative zinc ribbon domain-containing protein</fullName>
    </recommendedName>
</protein>
<dbReference type="PATRIC" id="fig|1203606.4.peg.1266"/>
<dbReference type="Pfam" id="PF12674">
    <property type="entry name" value="Zn_ribbon_2"/>
    <property type="match status" value="1"/>
</dbReference>
<evidence type="ECO:0000313" key="2">
    <source>
        <dbReference type="EMBL" id="EOQ38272.1"/>
    </source>
</evidence>
<dbReference type="HOGENOM" id="CLU_175260_0_0_9"/>
<dbReference type="eggNOG" id="COG1476">
    <property type="taxonomic scope" value="Bacteria"/>
</dbReference>